<dbReference type="AlphaFoldDB" id="A0A1Q9CUN4"/>
<gene>
    <name evidence="2" type="ORF">AK812_SmicGene32259</name>
</gene>
<evidence type="ECO:0000313" key="3">
    <source>
        <dbReference type="Proteomes" id="UP000186817"/>
    </source>
</evidence>
<reference evidence="2 3" key="1">
    <citation type="submission" date="2016-02" db="EMBL/GenBank/DDBJ databases">
        <title>Genome analysis of coral dinoflagellate symbionts highlights evolutionary adaptations to a symbiotic lifestyle.</title>
        <authorList>
            <person name="Aranda M."/>
            <person name="Li Y."/>
            <person name="Liew Y.J."/>
            <person name="Baumgarten S."/>
            <person name="Simakov O."/>
            <person name="Wilson M."/>
            <person name="Piel J."/>
            <person name="Ashoor H."/>
            <person name="Bougouffa S."/>
            <person name="Bajic V.B."/>
            <person name="Ryu T."/>
            <person name="Ravasi T."/>
            <person name="Bayer T."/>
            <person name="Micklem G."/>
            <person name="Kim H."/>
            <person name="Bhak J."/>
            <person name="Lajeunesse T.C."/>
            <person name="Voolstra C.R."/>
        </authorList>
    </citation>
    <scope>NUCLEOTIDE SEQUENCE [LARGE SCALE GENOMIC DNA]</scope>
    <source>
        <strain evidence="2 3">CCMP2467</strain>
    </source>
</reference>
<dbReference type="OrthoDB" id="415656at2759"/>
<evidence type="ECO:0000313" key="2">
    <source>
        <dbReference type="EMBL" id="OLP86605.1"/>
    </source>
</evidence>
<accession>A0A1Q9CUN4</accession>
<protein>
    <submittedName>
        <fullName evidence="2">Uncharacterized protein</fullName>
    </submittedName>
</protein>
<organism evidence="2 3">
    <name type="scientific">Symbiodinium microadriaticum</name>
    <name type="common">Dinoflagellate</name>
    <name type="synonym">Zooxanthella microadriatica</name>
    <dbReference type="NCBI Taxonomy" id="2951"/>
    <lineage>
        <taxon>Eukaryota</taxon>
        <taxon>Sar</taxon>
        <taxon>Alveolata</taxon>
        <taxon>Dinophyceae</taxon>
        <taxon>Suessiales</taxon>
        <taxon>Symbiodiniaceae</taxon>
        <taxon>Symbiodinium</taxon>
    </lineage>
</organism>
<sequence>MPPKKVAKPAMKKAKAKAMKTKPMQVKGSKKKPAASSVPHTLGRSEFKSSACDNAKKQPLGGLTGSAAMCDLAHAGAPASDLLRDVWSEALLQTYEAYKKDAVSAWVSKDCLQSAPSCLLLFHQLHAEYDYNNQPKDADTHMVAFLPVEKKFPDDFPKPVASEEPYDAYVLCRGVDARKAVQAFVVTAGAEHGLKVEGSKCSIGEFITIYKEEYPDELKKAAEDLKKVEFNYEEAKKLRLIGRDGNSKDAEYNCITKNDVMEEVKKLADMRRVNVGLHGRPDWCVDGTGKCIKVSVMGVVHWFSLRMRACRILRHRHLGSLPNGGEDCQSESQDLSESEVENLRQAPLAWNLSSICLKEGTDFLTASACPVYPKKYGKRLPTSW</sequence>
<feature type="compositionally biased region" description="Basic residues" evidence="1">
    <location>
        <begin position="1"/>
        <end position="20"/>
    </location>
</feature>
<name>A0A1Q9CUN4_SYMMI</name>
<comment type="caution">
    <text evidence="2">The sequence shown here is derived from an EMBL/GenBank/DDBJ whole genome shotgun (WGS) entry which is preliminary data.</text>
</comment>
<evidence type="ECO:0000256" key="1">
    <source>
        <dbReference type="SAM" id="MobiDB-lite"/>
    </source>
</evidence>
<feature type="region of interest" description="Disordered" evidence="1">
    <location>
        <begin position="1"/>
        <end position="41"/>
    </location>
</feature>
<dbReference type="Proteomes" id="UP000186817">
    <property type="component" value="Unassembled WGS sequence"/>
</dbReference>
<proteinExistence type="predicted"/>
<dbReference type="EMBL" id="LSRX01000908">
    <property type="protein sequence ID" value="OLP86605.1"/>
    <property type="molecule type" value="Genomic_DNA"/>
</dbReference>
<keyword evidence="3" id="KW-1185">Reference proteome</keyword>